<keyword evidence="3" id="KW-1185">Reference proteome</keyword>
<proteinExistence type="predicted"/>
<reference evidence="2 3" key="1">
    <citation type="submission" date="2022-08" db="EMBL/GenBank/DDBJ databases">
        <title>Reclassification of Massilia species as members of the genera Telluria, Duganella, Pseudoduganella, Mokoshia gen. nov. and Zemynaea gen. nov. using orthogonal and non-orthogonal genome-based approaches.</title>
        <authorList>
            <person name="Bowman J.P."/>
        </authorList>
    </citation>
    <scope>NUCLEOTIDE SEQUENCE [LARGE SCALE GENOMIC DNA]</scope>
    <source>
        <strain evidence="2 3">LMG 28164</strain>
    </source>
</reference>
<accession>A0ABT2A485</accession>
<gene>
    <name evidence="2" type="ORF">NX782_07160</name>
</gene>
<feature type="transmembrane region" description="Helical" evidence="1">
    <location>
        <begin position="121"/>
        <end position="138"/>
    </location>
</feature>
<sequence length="664" mass="72770">MIPTNPFLPRASGRLQHALGIDLRIGLRTSKLRILVVHFLLGLLLIGITKPSFKGDAAEYTALTIAVAEHGSPDIRPSDMALAKRLVPEFAWFHESIEKHWTEGAHLPPGFLEGQDKKVHAIHHFGYSAIAAIPFKLLQMAGLNPMKCFLWVDWFCLLILLLAAHTYFGSTKRAGGAALIFLMGVGIPYWNWASPEFFSAALSLAALMLMANSAYIVAGLLVGMASMQNPPILGLLGMGPMIVMAERLATQGRAAVSLAAIRAQARPVALAFLLGCALALVPVYFSMQHFGTWNVIATGATDPRMVSLSRFVSYYLDLNQGVIVAIPGVWLIAAWLLVRDRRLLPILVPTLLCAVMLAVPALSTQNWNAGSAGMMRYITWGSAPVLYLLFACLRQRAKWGAGVAIVFFLVQFACLAHSRQYVHTEFSPVARWFLVHAPQYYNPEPEIFVDRSTHAEPILDFDTVYRAQLGAIPKTLYYAGSEKGIATLCPDGGRPGAASIVQASYDGWTYLNGELECDSTRPYVERFDMVRFQQQDAALLRDGWSRFEIGAPTESGVWSVGDTSRLTIRAAVAKVDAEAITIRGVYRIGNTGTRVSINGKDLGTWHLDRPNRIPLQGVDIGDALHIQLQHQAPAAPSAQDSRKLAFFMKEVSVSYRTVKAPDAS</sequence>
<dbReference type="RefSeq" id="WP_258844747.1">
    <property type="nucleotide sequence ID" value="NZ_JANUGX010000006.1"/>
</dbReference>
<keyword evidence="1" id="KW-0472">Membrane</keyword>
<feature type="transmembrane region" description="Helical" evidence="1">
    <location>
        <begin position="374"/>
        <end position="392"/>
    </location>
</feature>
<evidence type="ECO:0000313" key="3">
    <source>
        <dbReference type="Proteomes" id="UP001205560"/>
    </source>
</evidence>
<keyword evidence="1" id="KW-1133">Transmembrane helix</keyword>
<name>A0ABT2A485_9BURK</name>
<feature type="transmembrane region" description="Helical" evidence="1">
    <location>
        <begin position="399"/>
        <end position="418"/>
    </location>
</feature>
<comment type="caution">
    <text evidence="2">The sequence shown here is derived from an EMBL/GenBank/DDBJ whole genome shotgun (WGS) entry which is preliminary data.</text>
</comment>
<organism evidence="2 3">
    <name type="scientific">Massilia norwichensis</name>
    <dbReference type="NCBI Taxonomy" id="1442366"/>
    <lineage>
        <taxon>Bacteria</taxon>
        <taxon>Pseudomonadati</taxon>
        <taxon>Pseudomonadota</taxon>
        <taxon>Betaproteobacteria</taxon>
        <taxon>Burkholderiales</taxon>
        <taxon>Oxalobacteraceae</taxon>
        <taxon>Telluria group</taxon>
        <taxon>Massilia</taxon>
    </lineage>
</organism>
<evidence type="ECO:0000313" key="2">
    <source>
        <dbReference type="EMBL" id="MCS0588979.1"/>
    </source>
</evidence>
<feature type="transmembrane region" description="Helical" evidence="1">
    <location>
        <begin position="150"/>
        <end position="168"/>
    </location>
</feature>
<feature type="transmembrane region" description="Helical" evidence="1">
    <location>
        <begin position="231"/>
        <end position="248"/>
    </location>
</feature>
<feature type="transmembrane region" description="Helical" evidence="1">
    <location>
        <begin position="174"/>
        <end position="192"/>
    </location>
</feature>
<evidence type="ECO:0000256" key="1">
    <source>
        <dbReference type="SAM" id="Phobius"/>
    </source>
</evidence>
<feature type="transmembrane region" description="Helical" evidence="1">
    <location>
        <begin position="268"/>
        <end position="285"/>
    </location>
</feature>
<keyword evidence="1" id="KW-0812">Transmembrane</keyword>
<protein>
    <submittedName>
        <fullName evidence="2">Uncharacterized protein</fullName>
    </submittedName>
</protein>
<feature type="transmembrane region" description="Helical" evidence="1">
    <location>
        <begin position="343"/>
        <end position="362"/>
    </location>
</feature>
<feature type="transmembrane region" description="Helical" evidence="1">
    <location>
        <begin position="204"/>
        <end position="225"/>
    </location>
</feature>
<feature type="transmembrane region" description="Helical" evidence="1">
    <location>
        <begin position="32"/>
        <end position="49"/>
    </location>
</feature>
<dbReference type="EMBL" id="JANUGX010000006">
    <property type="protein sequence ID" value="MCS0588979.1"/>
    <property type="molecule type" value="Genomic_DNA"/>
</dbReference>
<feature type="transmembrane region" description="Helical" evidence="1">
    <location>
        <begin position="318"/>
        <end position="338"/>
    </location>
</feature>
<dbReference type="Proteomes" id="UP001205560">
    <property type="component" value="Unassembled WGS sequence"/>
</dbReference>